<proteinExistence type="predicted"/>
<dbReference type="RefSeq" id="WP_189964077.1">
    <property type="nucleotide sequence ID" value="NZ_BMVL01000001.1"/>
</dbReference>
<dbReference type="Proteomes" id="UP001519310">
    <property type="component" value="Unassembled WGS sequence"/>
</dbReference>
<protein>
    <submittedName>
        <fullName evidence="2">Uncharacterized protein</fullName>
    </submittedName>
</protein>
<reference evidence="2 3" key="1">
    <citation type="submission" date="2021-03" db="EMBL/GenBank/DDBJ databases">
        <title>Genomic Encyclopedia of Type Strains, Phase IV (KMG-IV): sequencing the most valuable type-strain genomes for metagenomic binning, comparative biology and taxonomic classification.</title>
        <authorList>
            <person name="Goeker M."/>
        </authorList>
    </citation>
    <scope>NUCLEOTIDE SEQUENCE [LARGE SCALE GENOMIC DNA]</scope>
    <source>
        <strain evidence="2 3">DSM 40526</strain>
    </source>
</reference>
<evidence type="ECO:0000313" key="2">
    <source>
        <dbReference type="EMBL" id="MBP2036181.1"/>
    </source>
</evidence>
<evidence type="ECO:0000313" key="3">
    <source>
        <dbReference type="Proteomes" id="UP001519310"/>
    </source>
</evidence>
<organism evidence="2 3">
    <name type="scientific">Streptomyces avidinii</name>
    <dbReference type="NCBI Taxonomy" id="1895"/>
    <lineage>
        <taxon>Bacteria</taxon>
        <taxon>Bacillati</taxon>
        <taxon>Actinomycetota</taxon>
        <taxon>Actinomycetes</taxon>
        <taxon>Kitasatosporales</taxon>
        <taxon>Streptomycetaceae</taxon>
        <taxon>Streptomyces</taxon>
    </lineage>
</organism>
<sequence length="71" mass="7202">MEGHRADGADGGQHFRVAPDLLEEPCHFRAVGGAEADDEVDGGPGDDRQGAGQAEEGGGADTQAGRSEGVR</sequence>
<feature type="region of interest" description="Disordered" evidence="1">
    <location>
        <begin position="26"/>
        <end position="71"/>
    </location>
</feature>
<gene>
    <name evidence="2" type="ORF">J2Z77_001972</name>
</gene>
<evidence type="ECO:0000256" key="1">
    <source>
        <dbReference type="SAM" id="MobiDB-lite"/>
    </source>
</evidence>
<comment type="caution">
    <text evidence="2">The sequence shown here is derived from an EMBL/GenBank/DDBJ whole genome shotgun (WGS) entry which is preliminary data.</text>
</comment>
<feature type="region of interest" description="Disordered" evidence="1">
    <location>
        <begin position="1"/>
        <end position="20"/>
    </location>
</feature>
<keyword evidence="3" id="KW-1185">Reference proteome</keyword>
<name>A0ABS4L1M5_STRAV</name>
<accession>A0ABS4L1M5</accession>
<dbReference type="EMBL" id="JAGGLQ010000003">
    <property type="protein sequence ID" value="MBP2036181.1"/>
    <property type="molecule type" value="Genomic_DNA"/>
</dbReference>